<dbReference type="Pfam" id="PF07729">
    <property type="entry name" value="FCD"/>
    <property type="match status" value="1"/>
</dbReference>
<dbReference type="Gene3D" id="1.20.120.530">
    <property type="entry name" value="GntR ligand-binding domain-like"/>
    <property type="match status" value="1"/>
</dbReference>
<dbReference type="EMBL" id="BMOF01000001">
    <property type="protein sequence ID" value="GGJ90658.1"/>
    <property type="molecule type" value="Genomic_DNA"/>
</dbReference>
<dbReference type="AlphaFoldDB" id="A0A8J3B299"/>
<keyword evidence="6" id="KW-1185">Reference proteome</keyword>
<dbReference type="RefSeq" id="WP_188816478.1">
    <property type="nucleotide sequence ID" value="NZ_BMOF01000001.1"/>
</dbReference>
<dbReference type="InterPro" id="IPR000524">
    <property type="entry name" value="Tscrpt_reg_HTH_GntR"/>
</dbReference>
<evidence type="ECO:0000313" key="5">
    <source>
        <dbReference type="EMBL" id="GGJ90658.1"/>
    </source>
</evidence>
<dbReference type="SUPFAM" id="SSF46785">
    <property type="entry name" value="Winged helix' DNA-binding domain"/>
    <property type="match status" value="1"/>
</dbReference>
<comment type="caution">
    <text evidence="5">The sequence shown here is derived from an EMBL/GenBank/DDBJ whole genome shotgun (WGS) entry which is preliminary data.</text>
</comment>
<dbReference type="SUPFAM" id="SSF48008">
    <property type="entry name" value="GntR ligand-binding domain-like"/>
    <property type="match status" value="1"/>
</dbReference>
<keyword evidence="2" id="KW-0238">DNA-binding</keyword>
<evidence type="ECO:0000256" key="2">
    <source>
        <dbReference type="ARBA" id="ARBA00023125"/>
    </source>
</evidence>
<reference evidence="5" key="2">
    <citation type="submission" date="2020-09" db="EMBL/GenBank/DDBJ databases">
        <authorList>
            <person name="Sun Q."/>
            <person name="Ohkuma M."/>
        </authorList>
    </citation>
    <scope>NUCLEOTIDE SEQUENCE</scope>
    <source>
        <strain evidence="5">JCM 14719</strain>
    </source>
</reference>
<keyword evidence="1" id="KW-0805">Transcription regulation</keyword>
<reference evidence="5" key="1">
    <citation type="journal article" date="2014" name="Int. J. Syst. Evol. Microbiol.">
        <title>Complete genome sequence of Corynebacterium casei LMG S-19264T (=DSM 44701T), isolated from a smear-ripened cheese.</title>
        <authorList>
            <consortium name="US DOE Joint Genome Institute (JGI-PGF)"/>
            <person name="Walter F."/>
            <person name="Albersmeier A."/>
            <person name="Kalinowski J."/>
            <person name="Ruckert C."/>
        </authorList>
    </citation>
    <scope>NUCLEOTIDE SEQUENCE</scope>
    <source>
        <strain evidence="5">JCM 14719</strain>
    </source>
</reference>
<dbReference type="CDD" id="cd07377">
    <property type="entry name" value="WHTH_GntR"/>
    <property type="match status" value="1"/>
</dbReference>
<organism evidence="5 6">
    <name type="scientific">Calditerricola satsumensis</name>
    <dbReference type="NCBI Taxonomy" id="373054"/>
    <lineage>
        <taxon>Bacteria</taxon>
        <taxon>Bacillati</taxon>
        <taxon>Bacillota</taxon>
        <taxon>Bacilli</taxon>
        <taxon>Bacillales</taxon>
        <taxon>Bacillaceae</taxon>
        <taxon>Calditerricola</taxon>
    </lineage>
</organism>
<evidence type="ECO:0000259" key="4">
    <source>
        <dbReference type="PROSITE" id="PS50949"/>
    </source>
</evidence>
<dbReference type="PANTHER" id="PTHR43537:SF24">
    <property type="entry name" value="GLUCONATE OPERON TRANSCRIPTIONAL REPRESSOR"/>
    <property type="match status" value="1"/>
</dbReference>
<sequence length="243" mass="27585">MGKRQGASWDEDLSPIRDKVYQYLKNAILTGELKAGERIVERDLAEKLNISRTPIREALFRLESQGFVKTLPRRGVVVNRLSVDEVLEIFTLLAVLGGLAVKLAAKKVNDEDRRRLNELATKIERLLDGDAPEEDVAQFHLHIVDTLYRSAKSPRLYEMLTGLFDYVRAFAHVGYEQPGRLEEALREHLSVLRAVCDGNGELAESLIHVHMENAKQAYLAALRDANRRDGKRANDEWNNPSEN</sequence>
<name>A0A8J3B299_9BACI</name>
<dbReference type="Gene3D" id="1.10.10.10">
    <property type="entry name" value="Winged helix-like DNA-binding domain superfamily/Winged helix DNA-binding domain"/>
    <property type="match status" value="1"/>
</dbReference>
<keyword evidence="3" id="KW-0804">Transcription</keyword>
<dbReference type="PANTHER" id="PTHR43537">
    <property type="entry name" value="TRANSCRIPTIONAL REGULATOR, GNTR FAMILY"/>
    <property type="match status" value="1"/>
</dbReference>
<dbReference type="SMART" id="SM00345">
    <property type="entry name" value="HTH_GNTR"/>
    <property type="match status" value="1"/>
</dbReference>
<dbReference type="InterPro" id="IPR008920">
    <property type="entry name" value="TF_FadR/GntR_C"/>
</dbReference>
<evidence type="ECO:0000256" key="3">
    <source>
        <dbReference type="ARBA" id="ARBA00023163"/>
    </source>
</evidence>
<dbReference type="GO" id="GO:0003677">
    <property type="term" value="F:DNA binding"/>
    <property type="evidence" value="ECO:0007669"/>
    <property type="project" value="UniProtKB-KW"/>
</dbReference>
<proteinExistence type="predicted"/>
<dbReference type="InterPro" id="IPR011711">
    <property type="entry name" value="GntR_C"/>
</dbReference>
<dbReference type="Proteomes" id="UP000637720">
    <property type="component" value="Unassembled WGS sequence"/>
</dbReference>
<gene>
    <name evidence="5" type="ORF">GCM10007043_00460</name>
</gene>
<feature type="domain" description="HTH gntR-type" evidence="4">
    <location>
        <begin position="14"/>
        <end position="81"/>
    </location>
</feature>
<dbReference type="InterPro" id="IPR036388">
    <property type="entry name" value="WH-like_DNA-bd_sf"/>
</dbReference>
<dbReference type="PROSITE" id="PS50949">
    <property type="entry name" value="HTH_GNTR"/>
    <property type="match status" value="1"/>
</dbReference>
<dbReference type="Pfam" id="PF00392">
    <property type="entry name" value="GntR"/>
    <property type="match status" value="1"/>
</dbReference>
<evidence type="ECO:0000313" key="6">
    <source>
        <dbReference type="Proteomes" id="UP000637720"/>
    </source>
</evidence>
<dbReference type="GO" id="GO:0003700">
    <property type="term" value="F:DNA-binding transcription factor activity"/>
    <property type="evidence" value="ECO:0007669"/>
    <property type="project" value="InterPro"/>
</dbReference>
<evidence type="ECO:0000256" key="1">
    <source>
        <dbReference type="ARBA" id="ARBA00023015"/>
    </source>
</evidence>
<accession>A0A8J3B299</accession>
<dbReference type="InterPro" id="IPR036390">
    <property type="entry name" value="WH_DNA-bd_sf"/>
</dbReference>
<protein>
    <submittedName>
        <fullName evidence="5">GntR family transcriptional regulator</fullName>
    </submittedName>
</protein>
<dbReference type="SMART" id="SM00895">
    <property type="entry name" value="FCD"/>
    <property type="match status" value="1"/>
</dbReference>
<dbReference type="PRINTS" id="PR00035">
    <property type="entry name" value="HTHGNTR"/>
</dbReference>